<reference evidence="5 6" key="1">
    <citation type="submission" date="2024-12" db="EMBL/GenBank/DDBJ databases">
        <authorList>
            <person name="Lee Y."/>
        </authorList>
    </citation>
    <scope>NUCLEOTIDE SEQUENCE [LARGE SCALE GENOMIC DNA]</scope>
    <source>
        <strain evidence="5 6">03SUJ4</strain>
    </source>
</reference>
<evidence type="ECO:0000256" key="2">
    <source>
        <dbReference type="PIRNR" id="PIRNR006241"/>
    </source>
</evidence>
<dbReference type="Gene3D" id="3.20.20.150">
    <property type="entry name" value="Divalent-metal-dependent TIM barrel enzymes"/>
    <property type="match status" value="1"/>
</dbReference>
<dbReference type="InterPro" id="IPR013022">
    <property type="entry name" value="Xyl_isomerase-like_TIM-brl"/>
</dbReference>
<sequence>MNRRDFARTSLAATVAAMLPPLPLPIAAAEQPQPRANRFSIMAWTLPDHPSFQRQLHIASDAGYQGLELLNEYEHWTEEEWRSNLAAQQRLGIAVDSAVPGRNALADVTQRKALRDDLLRAIPGAQRLGCSQFIYTAYNRVAGQTPQQQRAAIVDTLKYAADVLEPANFNLVLEPIDLLEHKEEAVTSVVEAFHIIRAVGSPRIRVLYDFFHEQRQAGNLLESLEKNIDLVGLVHIADVPGRHRPGTGEINFANLYRKLAEIHYSGVICMEFLPVGDPVAELKQAREEAIRAMRSA</sequence>
<evidence type="ECO:0000256" key="1">
    <source>
        <dbReference type="ARBA" id="ARBA00023235"/>
    </source>
</evidence>
<dbReference type="InterPro" id="IPR026040">
    <property type="entry name" value="HyI-like"/>
</dbReference>
<evidence type="ECO:0000313" key="5">
    <source>
        <dbReference type="EMBL" id="MFN2977405.1"/>
    </source>
</evidence>
<evidence type="ECO:0000259" key="4">
    <source>
        <dbReference type="Pfam" id="PF01261"/>
    </source>
</evidence>
<dbReference type="EMBL" id="JBJYXY010000001">
    <property type="protein sequence ID" value="MFN2977405.1"/>
    <property type="molecule type" value="Genomic_DNA"/>
</dbReference>
<comment type="caution">
    <text evidence="5">The sequence shown here is derived from an EMBL/GenBank/DDBJ whole genome shotgun (WGS) entry which is preliminary data.</text>
</comment>
<name>A0ABW9KNP5_9BACT</name>
<keyword evidence="6" id="KW-1185">Reference proteome</keyword>
<dbReference type="InterPro" id="IPR006311">
    <property type="entry name" value="TAT_signal"/>
</dbReference>
<keyword evidence="1 2" id="KW-0413">Isomerase</keyword>
<keyword evidence="3" id="KW-0732">Signal</keyword>
<accession>A0ABW9KNP5</accession>
<dbReference type="PROSITE" id="PS51318">
    <property type="entry name" value="TAT"/>
    <property type="match status" value="1"/>
</dbReference>
<dbReference type="RefSeq" id="WP_344687053.1">
    <property type="nucleotide sequence ID" value="NZ_BAABBH010000001.1"/>
</dbReference>
<evidence type="ECO:0000313" key="6">
    <source>
        <dbReference type="Proteomes" id="UP001634747"/>
    </source>
</evidence>
<feature type="domain" description="Xylose isomerase-like TIM barrel" evidence="4">
    <location>
        <begin position="57"/>
        <end position="292"/>
    </location>
</feature>
<dbReference type="PANTHER" id="PTHR43489">
    <property type="entry name" value="ISOMERASE"/>
    <property type="match status" value="1"/>
</dbReference>
<dbReference type="PIRSF" id="PIRSF006241">
    <property type="entry name" value="HyI"/>
    <property type="match status" value="1"/>
</dbReference>
<feature type="signal peptide" evidence="3">
    <location>
        <begin position="1"/>
        <end position="28"/>
    </location>
</feature>
<gene>
    <name evidence="5" type="ORF">ACK2TP_16660</name>
</gene>
<feature type="chain" id="PRO_5045656771" evidence="3">
    <location>
        <begin position="29"/>
        <end position="296"/>
    </location>
</feature>
<dbReference type="InterPro" id="IPR036237">
    <property type="entry name" value="Xyl_isomerase-like_sf"/>
</dbReference>
<protein>
    <submittedName>
        <fullName evidence="5">TIM barrel protein</fullName>
    </submittedName>
</protein>
<evidence type="ECO:0000256" key="3">
    <source>
        <dbReference type="SAM" id="SignalP"/>
    </source>
</evidence>
<proteinExistence type="inferred from homology"/>
<dbReference type="Proteomes" id="UP001634747">
    <property type="component" value="Unassembled WGS sequence"/>
</dbReference>
<organism evidence="5 6">
    <name type="scientific">Terriglobus aquaticus</name>
    <dbReference type="NCBI Taxonomy" id="940139"/>
    <lineage>
        <taxon>Bacteria</taxon>
        <taxon>Pseudomonadati</taxon>
        <taxon>Acidobacteriota</taxon>
        <taxon>Terriglobia</taxon>
        <taxon>Terriglobales</taxon>
        <taxon>Acidobacteriaceae</taxon>
        <taxon>Terriglobus</taxon>
    </lineage>
</organism>
<dbReference type="InterPro" id="IPR050417">
    <property type="entry name" value="Sugar_Epim/Isomerase"/>
</dbReference>
<dbReference type="SUPFAM" id="SSF51658">
    <property type="entry name" value="Xylose isomerase-like"/>
    <property type="match status" value="1"/>
</dbReference>
<dbReference type="Pfam" id="PF01261">
    <property type="entry name" value="AP_endonuc_2"/>
    <property type="match status" value="1"/>
</dbReference>
<comment type="similarity">
    <text evidence="2">Belongs to the hyi family.</text>
</comment>